<evidence type="ECO:0000256" key="5">
    <source>
        <dbReference type="ARBA" id="ARBA00023163"/>
    </source>
</evidence>
<dbReference type="SMART" id="SM00401">
    <property type="entry name" value="ZnF_GATA"/>
    <property type="match status" value="1"/>
</dbReference>
<dbReference type="PROSITE" id="PS00344">
    <property type="entry name" value="GATA_ZN_FINGER_1"/>
    <property type="match status" value="1"/>
</dbReference>
<accession>I0YRH4</accession>
<dbReference type="PANTHER" id="PTHR47172:SF24">
    <property type="entry name" value="GATA ZINC FINGER DOMAIN-CONTAINING PROTEIN 14-RELATED"/>
    <property type="match status" value="1"/>
</dbReference>
<dbReference type="SUPFAM" id="SSF57716">
    <property type="entry name" value="Glucocorticoid receptor-like (DNA-binding domain)"/>
    <property type="match status" value="1"/>
</dbReference>
<dbReference type="EMBL" id="AGSI01000013">
    <property type="protein sequence ID" value="EIE20993.1"/>
    <property type="molecule type" value="Genomic_DNA"/>
</dbReference>
<feature type="compositionally biased region" description="Basic and acidic residues" evidence="9">
    <location>
        <begin position="399"/>
        <end position="411"/>
    </location>
</feature>
<evidence type="ECO:0000256" key="3">
    <source>
        <dbReference type="ARBA" id="ARBA00022833"/>
    </source>
</evidence>
<dbReference type="Pfam" id="PF00320">
    <property type="entry name" value="GATA"/>
    <property type="match status" value="1"/>
</dbReference>
<dbReference type="OrthoDB" id="515623at2759"/>
<dbReference type="GO" id="GO:0006355">
    <property type="term" value="P:regulation of DNA-templated transcription"/>
    <property type="evidence" value="ECO:0007669"/>
    <property type="project" value="InterPro"/>
</dbReference>
<dbReference type="PANTHER" id="PTHR47172">
    <property type="entry name" value="OS01G0976800 PROTEIN"/>
    <property type="match status" value="1"/>
</dbReference>
<dbReference type="Proteomes" id="UP000007264">
    <property type="component" value="Unassembled WGS sequence"/>
</dbReference>
<dbReference type="InterPro" id="IPR013088">
    <property type="entry name" value="Znf_NHR/GATA"/>
</dbReference>
<evidence type="ECO:0000259" key="10">
    <source>
        <dbReference type="PROSITE" id="PS50114"/>
    </source>
</evidence>
<dbReference type="KEGG" id="csl:COCSUDRAFT_48229"/>
<reference evidence="11 12" key="1">
    <citation type="journal article" date="2012" name="Genome Biol.">
        <title>The genome of the polar eukaryotic microalga coccomyxa subellipsoidea reveals traits of cold adaptation.</title>
        <authorList>
            <person name="Blanc G."/>
            <person name="Agarkova I."/>
            <person name="Grimwood J."/>
            <person name="Kuo A."/>
            <person name="Brueggeman A."/>
            <person name="Dunigan D."/>
            <person name="Gurnon J."/>
            <person name="Ladunga I."/>
            <person name="Lindquist E."/>
            <person name="Lucas S."/>
            <person name="Pangilinan J."/>
            <person name="Proschold T."/>
            <person name="Salamov A."/>
            <person name="Schmutz J."/>
            <person name="Weeks D."/>
            <person name="Yamada T."/>
            <person name="Claverie J.M."/>
            <person name="Grigoriev I."/>
            <person name="Van Etten J."/>
            <person name="Lomsadze A."/>
            <person name="Borodovsky M."/>
        </authorList>
    </citation>
    <scope>NUCLEOTIDE SEQUENCE [LARGE SCALE GENOMIC DNA]</scope>
    <source>
        <strain evidence="11 12">C-169</strain>
    </source>
</reference>
<dbReference type="CDD" id="cd00202">
    <property type="entry name" value="ZnF_GATA"/>
    <property type="match status" value="1"/>
</dbReference>
<dbReference type="GO" id="GO:0043565">
    <property type="term" value="F:sequence-specific DNA binding"/>
    <property type="evidence" value="ECO:0007669"/>
    <property type="project" value="InterPro"/>
</dbReference>
<organism evidence="11 12">
    <name type="scientific">Coccomyxa subellipsoidea (strain C-169)</name>
    <name type="common">Green microalga</name>
    <dbReference type="NCBI Taxonomy" id="574566"/>
    <lineage>
        <taxon>Eukaryota</taxon>
        <taxon>Viridiplantae</taxon>
        <taxon>Chlorophyta</taxon>
        <taxon>core chlorophytes</taxon>
        <taxon>Trebouxiophyceae</taxon>
        <taxon>Trebouxiophyceae incertae sedis</taxon>
        <taxon>Coccomyxaceae</taxon>
        <taxon>Coccomyxa</taxon>
        <taxon>Coccomyxa subellipsoidea</taxon>
    </lineage>
</organism>
<dbReference type="GeneID" id="17038991"/>
<keyword evidence="3" id="KW-0862">Zinc</keyword>
<sequence>MEVLFEPKCAICPAEPDDLASGGCSDGCELLTGEVCEASWWDGLLNGSESEGPEAGFNGSQHELSAMEWQTIGGLEADCDPNNIPCMADELEHFSEQLPFLQPCEPEILPSPVLQNCLSSSNVSALSCATKASVPAVFAAQPPAMVEAAEEEAAEADAAAAASASPTCRGVLMAVALNQREPKGEEEEGGPLSPALRALRMKLPDSLKNAEAIRDGCSPPFAGAWRGCAKSSWCNRENRHRGVCNTRAEVPGLAAYGAEQLAAEGVRGADFPGQWQLPGTFIKEEQPRRDDLDDSEQASATEVLLERACDPDAQCLDSGIPRCCQVSIEPQPNCHSRTRLRLMVKRQQQAPAEEGSPPDGPPTPELQAPAFASQESSDSANTQRETDASSEDTGGADADEVRCCAHIDRSPPPKATLAAAKTSERLRRVSPSTPEATAHRPSSKPTPERLERSLQVSAAAGRREAVVSPFAASLPLSHATGRGSSPGGFVQTSSGRIARPTPKTAASRAASDDLSELSHTEGHRAPTKRKSGRPAKGGEKSKRRRMVGGILKTVGHAAPGQQCTQCGTQVTPVWRAGPYGPKTLCNACGVRYMKQVKKK</sequence>
<keyword evidence="2 8" id="KW-0863">Zinc-finger</keyword>
<comment type="similarity">
    <text evidence="6">Belongs to the type IV zinc-finger family. Class B subfamily.</text>
</comment>
<evidence type="ECO:0000256" key="9">
    <source>
        <dbReference type="SAM" id="MobiDB-lite"/>
    </source>
</evidence>
<feature type="compositionally biased region" description="Polar residues" evidence="9">
    <location>
        <begin position="373"/>
        <end position="383"/>
    </location>
</feature>
<proteinExistence type="inferred from homology"/>
<evidence type="ECO:0000256" key="6">
    <source>
        <dbReference type="ARBA" id="ARBA00024019"/>
    </source>
</evidence>
<evidence type="ECO:0000256" key="2">
    <source>
        <dbReference type="ARBA" id="ARBA00022771"/>
    </source>
</evidence>
<dbReference type="Gene3D" id="3.30.50.10">
    <property type="entry name" value="Erythroid Transcription Factor GATA-1, subunit A"/>
    <property type="match status" value="1"/>
</dbReference>
<keyword evidence="4" id="KW-0805">Transcription regulation</keyword>
<evidence type="ECO:0000313" key="12">
    <source>
        <dbReference type="Proteomes" id="UP000007264"/>
    </source>
</evidence>
<evidence type="ECO:0000256" key="4">
    <source>
        <dbReference type="ARBA" id="ARBA00023015"/>
    </source>
</evidence>
<evidence type="ECO:0000256" key="7">
    <source>
        <dbReference type="ARBA" id="ARBA00037539"/>
    </source>
</evidence>
<feature type="region of interest" description="Disordered" evidence="9">
    <location>
        <begin position="346"/>
        <end position="463"/>
    </location>
</feature>
<dbReference type="AlphaFoldDB" id="I0YRH4"/>
<dbReference type="GO" id="GO:0008270">
    <property type="term" value="F:zinc ion binding"/>
    <property type="evidence" value="ECO:0007669"/>
    <property type="project" value="UniProtKB-KW"/>
</dbReference>
<comment type="caution">
    <text evidence="11">The sequence shown here is derived from an EMBL/GenBank/DDBJ whole genome shotgun (WGS) entry which is preliminary data.</text>
</comment>
<gene>
    <name evidence="11" type="ORF">COCSUDRAFT_48229</name>
</gene>
<keyword evidence="1" id="KW-0479">Metal-binding</keyword>
<dbReference type="RefSeq" id="XP_005645537.1">
    <property type="nucleotide sequence ID" value="XM_005645480.1"/>
</dbReference>
<protein>
    <recommendedName>
        <fullName evidence="10">GATA-type domain-containing protein</fullName>
    </recommendedName>
</protein>
<dbReference type="eggNOG" id="KOG1601">
    <property type="taxonomic scope" value="Eukaryota"/>
</dbReference>
<dbReference type="PROSITE" id="PS50114">
    <property type="entry name" value="GATA_ZN_FINGER_2"/>
    <property type="match status" value="1"/>
</dbReference>
<name>I0YRH4_COCSC</name>
<keyword evidence="5" id="KW-0804">Transcription</keyword>
<dbReference type="InterPro" id="IPR000679">
    <property type="entry name" value="Znf_GATA"/>
</dbReference>
<evidence type="ECO:0000313" key="11">
    <source>
        <dbReference type="EMBL" id="EIE20993.1"/>
    </source>
</evidence>
<feature type="domain" description="GATA-type" evidence="10">
    <location>
        <begin position="557"/>
        <end position="599"/>
    </location>
</feature>
<evidence type="ECO:0000256" key="1">
    <source>
        <dbReference type="ARBA" id="ARBA00022723"/>
    </source>
</evidence>
<comment type="function">
    <text evidence="7">Transcriptional regulator that specifically binds 5'-GATA-3' or 5'-GAT-3' motifs within gene promoters.</text>
</comment>
<evidence type="ECO:0000256" key="8">
    <source>
        <dbReference type="PROSITE-ProRule" id="PRU00094"/>
    </source>
</evidence>
<feature type="region of interest" description="Disordered" evidence="9">
    <location>
        <begin position="475"/>
        <end position="545"/>
    </location>
</feature>
<keyword evidence="12" id="KW-1185">Reference proteome</keyword>